<dbReference type="InterPro" id="IPR036291">
    <property type="entry name" value="NAD(P)-bd_dom_sf"/>
</dbReference>
<dbReference type="RefSeq" id="WP_068809757.1">
    <property type="nucleotide sequence ID" value="NZ_BMIY01000003.1"/>
</dbReference>
<dbReference type="InterPro" id="IPR002328">
    <property type="entry name" value="ADH_Zn_CS"/>
</dbReference>
<dbReference type="InterPro" id="IPR020843">
    <property type="entry name" value="ER"/>
</dbReference>
<evidence type="ECO:0000256" key="6">
    <source>
        <dbReference type="ARBA" id="ARBA00023002"/>
    </source>
</evidence>
<evidence type="ECO:0000313" key="11">
    <source>
        <dbReference type="Proteomes" id="UP000627715"/>
    </source>
</evidence>
<comment type="similarity">
    <text evidence="2 7">Belongs to the zinc-containing alcohol dehydrogenase family.</text>
</comment>
<dbReference type="SMART" id="SM00829">
    <property type="entry name" value="PKS_ER"/>
    <property type="match status" value="1"/>
</dbReference>
<evidence type="ECO:0000256" key="1">
    <source>
        <dbReference type="ARBA" id="ARBA00001947"/>
    </source>
</evidence>
<keyword evidence="11" id="KW-1185">Reference proteome</keyword>
<dbReference type="PANTHER" id="PTHR42940:SF8">
    <property type="entry name" value="VACUOLAR PROTEIN SORTING-ASSOCIATED PROTEIN 11"/>
    <property type="match status" value="1"/>
</dbReference>
<dbReference type="InterPro" id="IPR013154">
    <property type="entry name" value="ADH-like_N"/>
</dbReference>
<dbReference type="EC" id="1.1.1.1" evidence="3"/>
<evidence type="ECO:0000313" key="10">
    <source>
        <dbReference type="EMBL" id="GGG51820.1"/>
    </source>
</evidence>
<dbReference type="InterPro" id="IPR011032">
    <property type="entry name" value="GroES-like_sf"/>
</dbReference>
<dbReference type="InterPro" id="IPR013149">
    <property type="entry name" value="ADH-like_C"/>
</dbReference>
<feature type="region of interest" description="Disordered" evidence="8">
    <location>
        <begin position="1"/>
        <end position="20"/>
    </location>
</feature>
<name>A0A917LR64_9GAMM</name>
<proteinExistence type="inferred from homology"/>
<dbReference type="GO" id="GO:0008270">
    <property type="term" value="F:zinc ion binding"/>
    <property type="evidence" value="ECO:0007669"/>
    <property type="project" value="InterPro"/>
</dbReference>
<accession>A0A917LR64</accession>
<dbReference type="PANTHER" id="PTHR42940">
    <property type="entry name" value="ALCOHOL DEHYDROGENASE 1-RELATED"/>
    <property type="match status" value="1"/>
</dbReference>
<dbReference type="CDD" id="cd08240">
    <property type="entry name" value="6_hydroxyhexanoate_dh_like"/>
    <property type="match status" value="1"/>
</dbReference>
<evidence type="ECO:0000256" key="2">
    <source>
        <dbReference type="ARBA" id="ARBA00008072"/>
    </source>
</evidence>
<dbReference type="AlphaFoldDB" id="A0A917LR64"/>
<protein>
    <recommendedName>
        <fullName evidence="3">alcohol dehydrogenase</fullName>
        <ecNumber evidence="3">1.1.1.1</ecNumber>
    </recommendedName>
</protein>
<reference evidence="10" key="1">
    <citation type="journal article" date="2014" name="Int. J. Syst. Evol. Microbiol.">
        <title>Complete genome sequence of Corynebacterium casei LMG S-19264T (=DSM 44701T), isolated from a smear-ripened cheese.</title>
        <authorList>
            <consortium name="US DOE Joint Genome Institute (JGI-PGF)"/>
            <person name="Walter F."/>
            <person name="Albersmeier A."/>
            <person name="Kalinowski J."/>
            <person name="Ruckert C."/>
        </authorList>
    </citation>
    <scope>NUCLEOTIDE SEQUENCE</scope>
    <source>
        <strain evidence="10">CGMCC 1.15425</strain>
    </source>
</reference>
<dbReference type="SUPFAM" id="SSF50129">
    <property type="entry name" value="GroES-like"/>
    <property type="match status" value="1"/>
</dbReference>
<dbReference type="GO" id="GO:0005737">
    <property type="term" value="C:cytoplasm"/>
    <property type="evidence" value="ECO:0007669"/>
    <property type="project" value="TreeGrafter"/>
</dbReference>
<evidence type="ECO:0000256" key="5">
    <source>
        <dbReference type="ARBA" id="ARBA00022833"/>
    </source>
</evidence>
<dbReference type="PROSITE" id="PS00059">
    <property type="entry name" value="ADH_ZINC"/>
    <property type="match status" value="1"/>
</dbReference>
<comment type="caution">
    <text evidence="10">The sequence shown here is derived from an EMBL/GenBank/DDBJ whole genome shotgun (WGS) entry which is preliminary data.</text>
</comment>
<keyword evidence="4 7" id="KW-0479">Metal-binding</keyword>
<gene>
    <name evidence="10" type="ORF">GCM10011403_06240</name>
</gene>
<feature type="domain" description="Enoyl reductase (ER)" evidence="9">
    <location>
        <begin position="10"/>
        <end position="343"/>
    </location>
</feature>
<keyword evidence="6" id="KW-0560">Oxidoreductase</keyword>
<comment type="cofactor">
    <cofactor evidence="1 7">
        <name>Zn(2+)</name>
        <dbReference type="ChEBI" id="CHEBI:29105"/>
    </cofactor>
</comment>
<dbReference type="Proteomes" id="UP000627715">
    <property type="component" value="Unassembled WGS sequence"/>
</dbReference>
<reference evidence="10" key="2">
    <citation type="submission" date="2020-09" db="EMBL/GenBank/DDBJ databases">
        <authorList>
            <person name="Sun Q."/>
            <person name="Zhou Y."/>
        </authorList>
    </citation>
    <scope>NUCLEOTIDE SEQUENCE</scope>
    <source>
        <strain evidence="10">CGMCC 1.15425</strain>
    </source>
</reference>
<evidence type="ECO:0000256" key="8">
    <source>
        <dbReference type="SAM" id="MobiDB-lite"/>
    </source>
</evidence>
<dbReference type="Pfam" id="PF08240">
    <property type="entry name" value="ADH_N"/>
    <property type="match status" value="1"/>
</dbReference>
<dbReference type="OrthoDB" id="9770544at2"/>
<evidence type="ECO:0000256" key="4">
    <source>
        <dbReference type="ARBA" id="ARBA00022723"/>
    </source>
</evidence>
<dbReference type="EMBL" id="BMIY01000003">
    <property type="protein sequence ID" value="GGG51820.1"/>
    <property type="molecule type" value="Genomic_DNA"/>
</dbReference>
<sequence>MISYQTADPGAPLERVESATPAPQGTEVLVRMVACGVCHSDIHLHDGEFNLGNDKTLDVGRPGLVLGHEIFGEVVAIGPDAKDVSVGDRRVVYPWIGCGECASCRRGEEHLCTPGRGLGTVTQGGFADHVMVPHSRYLFDKGDVDDSLASTYACSGLTAYSALKKVGELTSGDEVILIGAGGVGSMALQIALAQGFSPIVVDVDESKLALAKELGAKAVYNASDRASVKAIKQQSEGGAFAVIDFVGSEASTGFGLGCLRKGGKLIIVGLYGGALNMPLPFIPMSARIIQGTYVGSLAEMGELMELVRAGKIAPIRIEERPLEQVSQALADLKSGNVTGRVVLKAS</sequence>
<evidence type="ECO:0000256" key="7">
    <source>
        <dbReference type="RuleBase" id="RU361277"/>
    </source>
</evidence>
<dbReference type="Pfam" id="PF00107">
    <property type="entry name" value="ADH_zinc_N"/>
    <property type="match status" value="1"/>
</dbReference>
<dbReference type="GO" id="GO:0004022">
    <property type="term" value="F:alcohol dehydrogenase (NAD+) activity"/>
    <property type="evidence" value="ECO:0007669"/>
    <property type="project" value="UniProtKB-EC"/>
</dbReference>
<dbReference type="Gene3D" id="3.90.180.10">
    <property type="entry name" value="Medium-chain alcohol dehydrogenases, catalytic domain"/>
    <property type="match status" value="1"/>
</dbReference>
<dbReference type="SUPFAM" id="SSF51735">
    <property type="entry name" value="NAD(P)-binding Rossmann-fold domains"/>
    <property type="match status" value="1"/>
</dbReference>
<keyword evidence="5 7" id="KW-0862">Zinc</keyword>
<organism evidence="10 11">
    <name type="scientific">Pseudohongiella nitratireducens</name>
    <dbReference type="NCBI Taxonomy" id="1768907"/>
    <lineage>
        <taxon>Bacteria</taxon>
        <taxon>Pseudomonadati</taxon>
        <taxon>Pseudomonadota</taxon>
        <taxon>Gammaproteobacteria</taxon>
        <taxon>Pseudomonadales</taxon>
        <taxon>Pseudohongiellaceae</taxon>
        <taxon>Pseudohongiella</taxon>
    </lineage>
</organism>
<evidence type="ECO:0000256" key="3">
    <source>
        <dbReference type="ARBA" id="ARBA00013190"/>
    </source>
</evidence>
<evidence type="ECO:0000259" key="9">
    <source>
        <dbReference type="SMART" id="SM00829"/>
    </source>
</evidence>
<dbReference type="Gene3D" id="3.40.50.720">
    <property type="entry name" value="NAD(P)-binding Rossmann-like Domain"/>
    <property type="match status" value="1"/>
</dbReference>